<keyword evidence="3" id="KW-1185">Reference proteome</keyword>
<evidence type="ECO:0008006" key="4">
    <source>
        <dbReference type="Google" id="ProtNLM"/>
    </source>
</evidence>
<evidence type="ECO:0000313" key="3">
    <source>
        <dbReference type="Proteomes" id="UP001240697"/>
    </source>
</evidence>
<keyword evidence="1" id="KW-1133">Transmembrane helix</keyword>
<feature type="transmembrane region" description="Helical" evidence="1">
    <location>
        <begin position="6"/>
        <end position="26"/>
    </location>
</feature>
<dbReference type="Pfam" id="PF07301">
    <property type="entry name" value="DUF1453"/>
    <property type="match status" value="1"/>
</dbReference>
<feature type="transmembrane region" description="Helical" evidence="1">
    <location>
        <begin position="136"/>
        <end position="155"/>
    </location>
</feature>
<dbReference type="EMBL" id="CP125947">
    <property type="protein sequence ID" value="WHS63770.1"/>
    <property type="molecule type" value="Genomic_DNA"/>
</dbReference>
<reference evidence="2 3" key="1">
    <citation type="submission" date="2023-05" db="EMBL/GenBank/DDBJ databases">
        <authorList>
            <person name="Yin Y."/>
            <person name="Lu Z."/>
        </authorList>
    </citation>
    <scope>NUCLEOTIDE SEQUENCE [LARGE SCALE GENOMIC DNA]</scope>
    <source>
        <strain evidence="2 3">ZM22</strain>
    </source>
</reference>
<name>A0ABY8SN35_9BURK</name>
<proteinExistence type="predicted"/>
<keyword evidence="1" id="KW-0472">Membrane</keyword>
<dbReference type="InterPro" id="IPR058247">
    <property type="entry name" value="DUF1453"/>
</dbReference>
<evidence type="ECO:0000313" key="2">
    <source>
        <dbReference type="EMBL" id="WHS63770.1"/>
    </source>
</evidence>
<feature type="transmembrane region" description="Helical" evidence="1">
    <location>
        <begin position="38"/>
        <end position="58"/>
    </location>
</feature>
<sequence>MAARASPLLGYTALAIFILWRVSVRFKRAIGPQRLSRYRAPITFAIYGTILLAVIWSLVPRLGLIAELLGFMTIGAALAAVALRKTLFEAKPGSLTYTPYKPIALSLATLFLARLAYRLIEVLWLAPEVQRSAGEFVSSPLTLGAFGLLTGYTLWYTKGLAAWRRHVIAAKHAREALKSED</sequence>
<accession>A0ABY8SN35</accession>
<gene>
    <name evidence="2" type="ORF">QMY55_14655</name>
</gene>
<protein>
    <recommendedName>
        <fullName evidence="4">DUF1453 domain-containing protein</fullName>
    </recommendedName>
</protein>
<evidence type="ECO:0000256" key="1">
    <source>
        <dbReference type="SAM" id="Phobius"/>
    </source>
</evidence>
<feature type="transmembrane region" description="Helical" evidence="1">
    <location>
        <begin position="103"/>
        <end position="124"/>
    </location>
</feature>
<feature type="transmembrane region" description="Helical" evidence="1">
    <location>
        <begin position="64"/>
        <end position="83"/>
    </location>
</feature>
<organism evidence="2 3">
    <name type="scientific">Comamonas resistens</name>
    <dbReference type="NCBI Taxonomy" id="3046670"/>
    <lineage>
        <taxon>Bacteria</taxon>
        <taxon>Pseudomonadati</taxon>
        <taxon>Pseudomonadota</taxon>
        <taxon>Betaproteobacteria</taxon>
        <taxon>Burkholderiales</taxon>
        <taxon>Comamonadaceae</taxon>
        <taxon>Comamonas</taxon>
    </lineage>
</organism>
<dbReference type="Proteomes" id="UP001240697">
    <property type="component" value="Chromosome"/>
</dbReference>
<keyword evidence="1" id="KW-0812">Transmembrane</keyword>
<dbReference type="RefSeq" id="WP_283484927.1">
    <property type="nucleotide sequence ID" value="NZ_CP125947.1"/>
</dbReference>